<dbReference type="PANTHER" id="PTHR33065:SF186">
    <property type="entry name" value="OS08G0134900 PROTEIN"/>
    <property type="match status" value="1"/>
</dbReference>
<dbReference type="Proteomes" id="UP001054889">
    <property type="component" value="Unassembled WGS sequence"/>
</dbReference>
<evidence type="ECO:0000256" key="1">
    <source>
        <dbReference type="SAM" id="MobiDB-lite"/>
    </source>
</evidence>
<keyword evidence="4" id="KW-1185">Reference proteome</keyword>
<comment type="caution">
    <text evidence="3">The sequence shown here is derived from an EMBL/GenBank/DDBJ whole genome shotgun (WGS) entry which is preliminary data.</text>
</comment>
<protein>
    <recommendedName>
        <fullName evidence="2">DUF6598 domain-containing protein</fullName>
    </recommendedName>
</protein>
<evidence type="ECO:0000313" key="4">
    <source>
        <dbReference type="Proteomes" id="UP001054889"/>
    </source>
</evidence>
<sequence>MATHNTIDVPCSDMNHPRTHQENDMAAGEEKKQTLPVPWTSEEIPWRKYRVDDRDQLLLLHNLSWEEKVVFILTCLNSFGLDDLTADFKRDPRFSKVPDSYWGLDPSINIISIKVAESDVPFPISIYGTVLARDQVDYRCVYLFKRDRDSPQLITSTDDTLTLTGPNRALARTDKMFFEYHLKIKSEGGVDQDFSKGLKERNAVGATDMRPRTSPFRSYLIAVPWGGDLVLSFFASGVKRKSVRLEHYDEEWTCKLGTYELQSSETNTKVLPACMRSPYLLEYRPRNKLISNSNDNAAAPHPGQRERISPTHTPPGCSQRNSALPPPPPSVYTSQRSLLEAGGLAKVKTTTRSSPLHAGKEAMAFVTSSMGENSF</sequence>
<reference evidence="3" key="1">
    <citation type="journal article" date="2018" name="DNA Res.">
        <title>Multiple hybrid de novo genome assembly of finger millet, an orphan allotetraploid crop.</title>
        <authorList>
            <person name="Hatakeyama M."/>
            <person name="Aluri S."/>
            <person name="Balachadran M.T."/>
            <person name="Sivarajan S.R."/>
            <person name="Patrignani A."/>
            <person name="Gruter S."/>
            <person name="Poveda L."/>
            <person name="Shimizu-Inatsugi R."/>
            <person name="Baeten J."/>
            <person name="Francoijs K.J."/>
            <person name="Nataraja K.N."/>
            <person name="Reddy Y.A.N."/>
            <person name="Phadnis S."/>
            <person name="Ravikumar R.L."/>
            <person name="Schlapbach R."/>
            <person name="Sreeman S.M."/>
            <person name="Shimizu K.K."/>
        </authorList>
    </citation>
    <scope>NUCLEOTIDE SEQUENCE</scope>
</reference>
<accession>A0AAV5D8D4</accession>
<organism evidence="3 4">
    <name type="scientific">Eleusine coracana subsp. coracana</name>
    <dbReference type="NCBI Taxonomy" id="191504"/>
    <lineage>
        <taxon>Eukaryota</taxon>
        <taxon>Viridiplantae</taxon>
        <taxon>Streptophyta</taxon>
        <taxon>Embryophyta</taxon>
        <taxon>Tracheophyta</taxon>
        <taxon>Spermatophyta</taxon>
        <taxon>Magnoliopsida</taxon>
        <taxon>Liliopsida</taxon>
        <taxon>Poales</taxon>
        <taxon>Poaceae</taxon>
        <taxon>PACMAD clade</taxon>
        <taxon>Chloridoideae</taxon>
        <taxon>Cynodonteae</taxon>
        <taxon>Eleusininae</taxon>
        <taxon>Eleusine</taxon>
    </lineage>
</organism>
<dbReference type="Pfam" id="PF20241">
    <property type="entry name" value="DUF6598"/>
    <property type="match status" value="1"/>
</dbReference>
<dbReference type="PANTHER" id="PTHR33065">
    <property type="entry name" value="OS07G0486400 PROTEIN"/>
    <property type="match status" value="1"/>
</dbReference>
<proteinExistence type="predicted"/>
<dbReference type="AlphaFoldDB" id="A0AAV5D8D4"/>
<evidence type="ECO:0000313" key="3">
    <source>
        <dbReference type="EMBL" id="GJN06517.1"/>
    </source>
</evidence>
<dbReference type="InterPro" id="IPR046533">
    <property type="entry name" value="DUF6598"/>
</dbReference>
<feature type="compositionally biased region" description="Basic and acidic residues" evidence="1">
    <location>
        <begin position="15"/>
        <end position="33"/>
    </location>
</feature>
<evidence type="ECO:0000259" key="2">
    <source>
        <dbReference type="Pfam" id="PF20241"/>
    </source>
</evidence>
<gene>
    <name evidence="3" type="primary">ga24250</name>
    <name evidence="3" type="ORF">PR202_ga24250</name>
</gene>
<dbReference type="EMBL" id="BQKI01000012">
    <property type="protein sequence ID" value="GJN06517.1"/>
    <property type="molecule type" value="Genomic_DNA"/>
</dbReference>
<feature type="region of interest" description="Disordered" evidence="1">
    <location>
        <begin position="1"/>
        <end position="34"/>
    </location>
</feature>
<feature type="region of interest" description="Disordered" evidence="1">
    <location>
        <begin position="291"/>
        <end position="337"/>
    </location>
</feature>
<name>A0AAV5D8D4_ELECO</name>
<feature type="domain" description="DUF6598" evidence="2">
    <location>
        <begin position="108"/>
        <end position="218"/>
    </location>
</feature>
<reference evidence="3" key="2">
    <citation type="submission" date="2021-12" db="EMBL/GenBank/DDBJ databases">
        <title>Resequencing data analysis of finger millet.</title>
        <authorList>
            <person name="Hatakeyama M."/>
            <person name="Aluri S."/>
            <person name="Balachadran M.T."/>
            <person name="Sivarajan S.R."/>
            <person name="Poveda L."/>
            <person name="Shimizu-Inatsugi R."/>
            <person name="Schlapbach R."/>
            <person name="Sreeman S.M."/>
            <person name="Shimizu K.K."/>
        </authorList>
    </citation>
    <scope>NUCLEOTIDE SEQUENCE</scope>
</reference>